<accession>A0AAD8Q372</accession>
<feature type="domain" description="DUF6598" evidence="2">
    <location>
        <begin position="125"/>
        <end position="375"/>
    </location>
</feature>
<dbReference type="AlphaFoldDB" id="A0AAD8Q372"/>
<feature type="compositionally biased region" description="Basic and acidic residues" evidence="1">
    <location>
        <begin position="66"/>
        <end position="78"/>
    </location>
</feature>
<dbReference type="PANTHER" id="PTHR33065">
    <property type="entry name" value="OS07G0486400 PROTEIN"/>
    <property type="match status" value="1"/>
</dbReference>
<feature type="region of interest" description="Disordered" evidence="1">
    <location>
        <begin position="1"/>
        <end position="78"/>
    </location>
</feature>
<gene>
    <name evidence="3" type="ORF">QYE76_017405</name>
</gene>
<comment type="caution">
    <text evidence="3">The sequence shown here is derived from an EMBL/GenBank/DDBJ whole genome shotgun (WGS) entry which is preliminary data.</text>
</comment>
<dbReference type="EMBL" id="JAUUTY010000696">
    <property type="protein sequence ID" value="KAK1594673.1"/>
    <property type="molecule type" value="Genomic_DNA"/>
</dbReference>
<dbReference type="PANTHER" id="PTHR33065:SF220">
    <property type="entry name" value="DUF6598 DOMAIN-CONTAINING PROTEIN"/>
    <property type="match status" value="1"/>
</dbReference>
<reference evidence="3" key="1">
    <citation type="submission" date="2023-07" db="EMBL/GenBank/DDBJ databases">
        <title>A chromosome-level genome assembly of Lolium multiflorum.</title>
        <authorList>
            <person name="Chen Y."/>
            <person name="Copetti D."/>
            <person name="Kolliker R."/>
            <person name="Studer B."/>
        </authorList>
    </citation>
    <scope>NUCLEOTIDE SEQUENCE</scope>
    <source>
        <strain evidence="3">02402/16</strain>
        <tissue evidence="3">Leaf</tissue>
    </source>
</reference>
<evidence type="ECO:0000313" key="3">
    <source>
        <dbReference type="EMBL" id="KAK1594673.1"/>
    </source>
</evidence>
<organism evidence="3 4">
    <name type="scientific">Lolium multiflorum</name>
    <name type="common">Italian ryegrass</name>
    <name type="synonym">Lolium perenne subsp. multiflorum</name>
    <dbReference type="NCBI Taxonomy" id="4521"/>
    <lineage>
        <taxon>Eukaryota</taxon>
        <taxon>Viridiplantae</taxon>
        <taxon>Streptophyta</taxon>
        <taxon>Embryophyta</taxon>
        <taxon>Tracheophyta</taxon>
        <taxon>Spermatophyta</taxon>
        <taxon>Magnoliopsida</taxon>
        <taxon>Liliopsida</taxon>
        <taxon>Poales</taxon>
        <taxon>Poaceae</taxon>
        <taxon>BOP clade</taxon>
        <taxon>Pooideae</taxon>
        <taxon>Poodae</taxon>
        <taxon>Poeae</taxon>
        <taxon>Poeae Chloroplast Group 2 (Poeae type)</taxon>
        <taxon>Loliodinae</taxon>
        <taxon>Loliinae</taxon>
        <taxon>Lolium</taxon>
    </lineage>
</organism>
<dbReference type="Proteomes" id="UP001231189">
    <property type="component" value="Unassembled WGS sequence"/>
</dbReference>
<evidence type="ECO:0000313" key="4">
    <source>
        <dbReference type="Proteomes" id="UP001231189"/>
    </source>
</evidence>
<feature type="compositionally biased region" description="Basic and acidic residues" evidence="1">
    <location>
        <begin position="14"/>
        <end position="31"/>
    </location>
</feature>
<protein>
    <recommendedName>
        <fullName evidence="2">DUF6598 domain-containing protein</fullName>
    </recommendedName>
</protein>
<evidence type="ECO:0000256" key="1">
    <source>
        <dbReference type="SAM" id="MobiDB-lite"/>
    </source>
</evidence>
<proteinExistence type="predicted"/>
<evidence type="ECO:0000259" key="2">
    <source>
        <dbReference type="Pfam" id="PF20241"/>
    </source>
</evidence>
<sequence>MGLRLGQGHRRASSRPEERRGGKAEARKGEESSGGLARSAGKAEAPALNMGGEEALAAFGARRKKERESEPEESRTDPKAYEARHYRLFWNNNFAAECGSYEDTTSISPMSFTDRRCTFADMQSTLQIFSVKVEEIMGGLQWPLHVYGMVAARDIVDRNRNIIFHRQRDNFQSITEEDPYLALTGPTRAVVVNVHPVYFEVDLKVKGAIESEDRDLSFLALCYTCNGPCISYVTNLVGTSKLSTLKFTFGHILNSVEATVNVEVISGRWPCDYQGVFTAKTSNIDDMDIVMLAFEDGKLPMDDDCKIKLSRRVICVELVPPEENRKKSKLMLTMKALHINDINGKVEHYLSFKPKKNGRSHRKIKVGPCEIQVTVAWSLLSTFKCFYEEAIS</sequence>
<dbReference type="Pfam" id="PF20241">
    <property type="entry name" value="DUF6598"/>
    <property type="match status" value="1"/>
</dbReference>
<dbReference type="InterPro" id="IPR046533">
    <property type="entry name" value="DUF6598"/>
</dbReference>
<keyword evidence="4" id="KW-1185">Reference proteome</keyword>
<name>A0AAD8Q372_LOLMU</name>